<evidence type="ECO:0000313" key="3">
    <source>
        <dbReference type="Proteomes" id="UP001320119"/>
    </source>
</evidence>
<dbReference type="Pfam" id="PF12576">
    <property type="entry name" value="DUF3754"/>
    <property type="match status" value="1"/>
</dbReference>
<organism evidence="2 3">
    <name type="scientific">Marinagarivorans cellulosilyticus</name>
    <dbReference type="NCBI Taxonomy" id="2721545"/>
    <lineage>
        <taxon>Bacteria</taxon>
        <taxon>Pseudomonadati</taxon>
        <taxon>Pseudomonadota</taxon>
        <taxon>Gammaproteobacteria</taxon>
        <taxon>Cellvibrionales</taxon>
        <taxon>Cellvibrionaceae</taxon>
        <taxon>Marinagarivorans</taxon>
    </lineage>
</organism>
<keyword evidence="1" id="KW-0812">Transmembrane</keyword>
<keyword evidence="3" id="KW-1185">Reference proteome</keyword>
<proteinExistence type="predicted"/>
<dbReference type="PANTHER" id="PTHR33645:SF11">
    <property type="entry name" value="AMINOPEPTIDASE (DUF3754)"/>
    <property type="match status" value="1"/>
</dbReference>
<evidence type="ECO:0008006" key="4">
    <source>
        <dbReference type="Google" id="ProtNLM"/>
    </source>
</evidence>
<protein>
    <recommendedName>
        <fullName evidence="4">DUF3754 domain-containing protein</fullName>
    </recommendedName>
</protein>
<reference evidence="2 3" key="1">
    <citation type="journal article" date="2022" name="IScience">
        <title>An ultrasensitive nanofiber-based assay for enzymatic hydrolysis and deep-sea microbial degradation of cellulose.</title>
        <authorList>
            <person name="Tsudome M."/>
            <person name="Tachioka M."/>
            <person name="Miyazaki M."/>
            <person name="Uchimura K."/>
            <person name="Tsuda M."/>
            <person name="Takaki Y."/>
            <person name="Deguchi S."/>
        </authorList>
    </citation>
    <scope>NUCLEOTIDE SEQUENCE [LARGE SCALE GENOMIC DNA]</scope>
    <source>
        <strain evidence="2 3">GE09</strain>
    </source>
</reference>
<dbReference type="EMBL" id="AP023086">
    <property type="protein sequence ID" value="BCD99818.1"/>
    <property type="molecule type" value="Genomic_DNA"/>
</dbReference>
<feature type="transmembrane region" description="Helical" evidence="1">
    <location>
        <begin position="214"/>
        <end position="246"/>
    </location>
</feature>
<dbReference type="AlphaFoldDB" id="A0AAN1WLL5"/>
<dbReference type="PANTHER" id="PTHR33645">
    <property type="entry name" value="AMINOPEPTIDASE (DUF3754)"/>
    <property type="match status" value="1"/>
</dbReference>
<dbReference type="Proteomes" id="UP001320119">
    <property type="component" value="Chromosome"/>
</dbReference>
<dbReference type="RefSeq" id="WP_236985117.1">
    <property type="nucleotide sequence ID" value="NZ_AP023086.1"/>
</dbReference>
<dbReference type="KEGG" id="marq:MARGE09_P4020"/>
<name>A0AAN1WLL5_9GAMM</name>
<evidence type="ECO:0000313" key="2">
    <source>
        <dbReference type="EMBL" id="BCD99818.1"/>
    </source>
</evidence>
<feature type="transmembrane region" description="Helical" evidence="1">
    <location>
        <begin position="258"/>
        <end position="276"/>
    </location>
</feature>
<gene>
    <name evidence="2" type="ORF">MARGE09_P4020</name>
</gene>
<sequence length="402" mass="45675">MLQSHHFIPLNSQDLVNACLQRENADKPSVALVAQRLRAVLHQEAYRTQTELIEAYTPIDPDLDTVNIAHHNTASFDGGHFKMLFEKVLKQANFIRLSRHDLQAALKESSLFNIRLDINFDDFDDVLLYCRGVNQKTETLTQWFGLRKKVISFTNYDRVVLYLRFKTVNSLGDNTQLLGRSGRTMLKLFRNVPKADLEMLFPNTRIGMRTIDKLLIGVPALVSGVVVLTTKLGATLVLLGGLLGFWLGLHHKPVELNVATLLALGAGLGTLAGYCWKQFSTFKNRKLRFAQALTQNLYFKSLDNNAGVFYRLMADAEDEEFKEAFLAWYFLQQRATPMEPSELDYEIEQWFITLNANVKTDFEIDDALNKLERLGLAKNQNGLWLALSAKEAKAHLLNLYCG</sequence>
<keyword evidence="1" id="KW-1133">Transmembrane helix</keyword>
<keyword evidence="1" id="KW-0472">Membrane</keyword>
<accession>A0AAN1WLL5</accession>
<evidence type="ECO:0000256" key="1">
    <source>
        <dbReference type="SAM" id="Phobius"/>
    </source>
</evidence>
<dbReference type="InterPro" id="IPR022227">
    <property type="entry name" value="DUF3754"/>
</dbReference>